<accession>A0A9Q5HVK8</accession>
<feature type="compositionally biased region" description="Gly residues" evidence="1">
    <location>
        <begin position="28"/>
        <end position="46"/>
    </location>
</feature>
<dbReference type="OrthoDB" id="3365917at2759"/>
<gene>
    <name evidence="3" type="ORF">A7U60_g6231</name>
</gene>
<dbReference type="AlphaFoldDB" id="A0A9Q5HVK8"/>
<name>A0A9Q5HVK8_SANBA</name>
<sequence>MLLVPKLSSSTSSMPSDDQHRLFRRKGGGGGAAGGHGGGKGGGKGGSSSSKGSSRASDVAKKHGASGAFLNSRSSRPFHIPGIKSQFMAYADGGGKPTVLKSDSAFIGRQAGGGSRSSIYGTSHFGSGYPYGGYGLFVSSRPFPFGFVPVPVSHGYYGGDEYLNMNDTLRPGGHLVTAIIHPSYNSSSATFRLTGDNSSVTTVFDALVANCSVANSSSAITPFSPSVTTWPLPEQVVQYYRASSFALSLDNYNNMATLLANAPVSNDSSLPQIPDTPLPLGLNTTPLQCINTTIGASVPLADVNPGSKFSSAEIAGIVFGSVAGAVLLCCLVSCCCSKMKGEKPSKHEKTKYNRFEIVNTR</sequence>
<reference evidence="3" key="1">
    <citation type="submission" date="2016-06" db="EMBL/GenBank/DDBJ databases">
        <title>Draft Genome sequence of the fungus Inonotus baumii.</title>
        <authorList>
            <person name="Zhu H."/>
            <person name="Lin W."/>
        </authorList>
    </citation>
    <scope>NUCLEOTIDE SEQUENCE</scope>
    <source>
        <strain evidence="3">821</strain>
    </source>
</reference>
<evidence type="ECO:0000256" key="1">
    <source>
        <dbReference type="SAM" id="MobiDB-lite"/>
    </source>
</evidence>
<evidence type="ECO:0000256" key="2">
    <source>
        <dbReference type="SAM" id="Phobius"/>
    </source>
</evidence>
<proteinExistence type="predicted"/>
<keyword evidence="2" id="KW-1133">Transmembrane helix</keyword>
<comment type="caution">
    <text evidence="3">The sequence shown here is derived from an EMBL/GenBank/DDBJ whole genome shotgun (WGS) entry which is preliminary data.</text>
</comment>
<keyword evidence="2" id="KW-0472">Membrane</keyword>
<dbReference type="EMBL" id="LNZH02000199">
    <property type="protein sequence ID" value="OCB86769.1"/>
    <property type="molecule type" value="Genomic_DNA"/>
</dbReference>
<feature type="transmembrane region" description="Helical" evidence="2">
    <location>
        <begin position="314"/>
        <end position="336"/>
    </location>
</feature>
<protein>
    <submittedName>
        <fullName evidence="3">Uncharacterized protein</fullName>
    </submittedName>
</protein>
<evidence type="ECO:0000313" key="4">
    <source>
        <dbReference type="Proteomes" id="UP000757232"/>
    </source>
</evidence>
<keyword evidence="2" id="KW-0812">Transmembrane</keyword>
<dbReference type="Proteomes" id="UP000757232">
    <property type="component" value="Unassembled WGS sequence"/>
</dbReference>
<evidence type="ECO:0000313" key="3">
    <source>
        <dbReference type="EMBL" id="OCB86769.1"/>
    </source>
</evidence>
<feature type="compositionally biased region" description="Low complexity" evidence="1">
    <location>
        <begin position="47"/>
        <end position="57"/>
    </location>
</feature>
<organism evidence="3 4">
    <name type="scientific">Sanghuangporus baumii</name>
    <name type="common">Phellinus baumii</name>
    <dbReference type="NCBI Taxonomy" id="108892"/>
    <lineage>
        <taxon>Eukaryota</taxon>
        <taxon>Fungi</taxon>
        <taxon>Dikarya</taxon>
        <taxon>Basidiomycota</taxon>
        <taxon>Agaricomycotina</taxon>
        <taxon>Agaricomycetes</taxon>
        <taxon>Hymenochaetales</taxon>
        <taxon>Hymenochaetaceae</taxon>
        <taxon>Sanghuangporus</taxon>
    </lineage>
</organism>
<feature type="region of interest" description="Disordered" evidence="1">
    <location>
        <begin position="1"/>
        <end position="73"/>
    </location>
</feature>
<keyword evidence="4" id="KW-1185">Reference proteome</keyword>